<protein>
    <submittedName>
        <fullName evidence="3">Zinc finger protein 593</fullName>
    </submittedName>
</protein>
<dbReference type="PROSITE" id="PS00028">
    <property type="entry name" value="ZINC_FINGER_C2H2_1"/>
    <property type="match status" value="1"/>
</dbReference>
<organism evidence="3">
    <name type="scientific">Schistocephalus solidus</name>
    <name type="common">Tapeworm</name>
    <dbReference type="NCBI Taxonomy" id="70667"/>
    <lineage>
        <taxon>Eukaryota</taxon>
        <taxon>Metazoa</taxon>
        <taxon>Spiralia</taxon>
        <taxon>Lophotrochozoa</taxon>
        <taxon>Platyhelminthes</taxon>
        <taxon>Cestoda</taxon>
        <taxon>Eucestoda</taxon>
        <taxon>Diphyllobothriidea</taxon>
        <taxon>Diphyllobothriidae</taxon>
        <taxon>Schistocephalus</taxon>
    </lineage>
</organism>
<feature type="compositionally biased region" description="Basic residues" evidence="1">
    <location>
        <begin position="69"/>
        <end position="79"/>
    </location>
</feature>
<proteinExistence type="predicted"/>
<dbReference type="InterPro" id="IPR036236">
    <property type="entry name" value="Znf_C2H2_sf"/>
</dbReference>
<evidence type="ECO:0000259" key="2">
    <source>
        <dbReference type="PROSITE" id="PS00028"/>
    </source>
</evidence>
<dbReference type="InterPro" id="IPR013087">
    <property type="entry name" value="Znf_C2H2_type"/>
</dbReference>
<feature type="compositionally biased region" description="Basic and acidic residues" evidence="1">
    <location>
        <begin position="80"/>
        <end position="89"/>
    </location>
</feature>
<dbReference type="Gene3D" id="3.30.160.60">
    <property type="entry name" value="Classic Zinc Finger"/>
    <property type="match status" value="1"/>
</dbReference>
<gene>
    <name evidence="3" type="primary">ZN593</name>
    <name evidence="3" type="ORF">TR114511</name>
</gene>
<evidence type="ECO:0000256" key="1">
    <source>
        <dbReference type="SAM" id="MobiDB-lite"/>
    </source>
</evidence>
<dbReference type="SUPFAM" id="SSF57667">
    <property type="entry name" value="beta-beta-alpha zinc fingers"/>
    <property type="match status" value="1"/>
</dbReference>
<feature type="domain" description="C2H2-type" evidence="2">
    <location>
        <begin position="51"/>
        <end position="73"/>
    </location>
</feature>
<dbReference type="EMBL" id="GEEE01007798">
    <property type="protein sequence ID" value="JAP55427.1"/>
    <property type="molecule type" value="Transcribed_RNA"/>
</dbReference>
<accession>A0A0X3PZP1</accession>
<dbReference type="InterPro" id="IPR051879">
    <property type="entry name" value="C2H2-ZF_Maturation_Protein"/>
</dbReference>
<feature type="region of interest" description="Disordered" evidence="1">
    <location>
        <begin position="69"/>
        <end position="90"/>
    </location>
</feature>
<dbReference type="AlphaFoldDB" id="A0A0X3PZP1"/>
<dbReference type="PANTHER" id="PTHR46095:SF1">
    <property type="entry name" value="ZINC FINGER PROTEIN 593"/>
    <property type="match status" value="1"/>
</dbReference>
<reference evidence="3" key="1">
    <citation type="submission" date="2016-01" db="EMBL/GenBank/DDBJ databases">
        <title>Reference transcriptome for the parasite Schistocephalus solidus: insights into the molecular evolution of parasitism.</title>
        <authorList>
            <person name="Hebert F.O."/>
            <person name="Grambauer S."/>
            <person name="Barber I."/>
            <person name="Landry C.R."/>
            <person name="Aubin-Horth N."/>
        </authorList>
    </citation>
    <scope>NUCLEOTIDE SEQUENCE</scope>
</reference>
<sequence length="129" mass="15076">MCPQRTKLKTKNRRRDMDQIYADRLPCNINKRIREATQPDEDKPALGQFFCLPCNLYFCNESALIDHRRRKPHKRRLKALQKEPHKQEDADWAAGVFPNKRLRVQNSPSNSEDLSSIKVALEPSYVAVD</sequence>
<name>A0A0X3PZP1_SCHSO</name>
<evidence type="ECO:0000313" key="3">
    <source>
        <dbReference type="EMBL" id="JAP55427.1"/>
    </source>
</evidence>
<dbReference type="PANTHER" id="PTHR46095">
    <property type="entry name" value="ZINC FINGER PROTEIN 593"/>
    <property type="match status" value="1"/>
</dbReference>